<dbReference type="EMBL" id="KN847337">
    <property type="protein sequence ID" value="KIW40891.1"/>
    <property type="molecule type" value="Genomic_DNA"/>
</dbReference>
<dbReference type="SUPFAM" id="SSF110004">
    <property type="entry name" value="Glycolipid transfer protein, GLTP"/>
    <property type="match status" value="1"/>
</dbReference>
<dbReference type="InterPro" id="IPR036497">
    <property type="entry name" value="GLTP_sf"/>
</dbReference>
<feature type="domain" description="Glycolipid transfer protein" evidence="2">
    <location>
        <begin position="33"/>
        <end position="180"/>
    </location>
</feature>
<protein>
    <recommendedName>
        <fullName evidence="2">Glycolipid transfer protein domain-containing protein</fullName>
    </recommendedName>
</protein>
<proteinExistence type="predicted"/>
<dbReference type="Gene3D" id="1.10.3520.10">
    <property type="entry name" value="Glycolipid transfer protein"/>
    <property type="match status" value="1"/>
</dbReference>
<dbReference type="GO" id="GO:1902387">
    <property type="term" value="F:ceramide 1-phosphate binding"/>
    <property type="evidence" value="ECO:0007669"/>
    <property type="project" value="TreeGrafter"/>
</dbReference>
<name>A0A0D2ALM3_9EURO</name>
<accession>A0A0D2ALM3</accession>
<sequence length="225" mass="25105">MAPRIVIPAGETWFDIHETSFSDVPVSANRYVPIKEFLAATEATATILDLLGSAVFTPIKNDMLFNVGRVRSRQAQDAEGSRTLQDLVKNELATQAHSATAGLTWLVRGLDFLAHALKTDLTQNKDISATEKMPKMDLRESFRDSYKVTLSPYHTVVIRPIFRAAMSAAPRRKDLYIRLSGKGTDPELAVQAMEKWVTATETIVTILKDFLATDEVKVLLPERMQ</sequence>
<dbReference type="GeneID" id="27358578"/>
<dbReference type="AlphaFoldDB" id="A0A0D2ALM3"/>
<dbReference type="PANTHER" id="PTHR10219:SF25">
    <property type="entry name" value="PLECKSTRIN HOMOLOGY DOMAIN-CONTAINING FAMILY A MEMBER 8"/>
    <property type="match status" value="1"/>
</dbReference>
<dbReference type="PANTHER" id="PTHR10219">
    <property type="entry name" value="GLYCOLIPID TRANSFER PROTEIN-RELATED"/>
    <property type="match status" value="1"/>
</dbReference>
<dbReference type="OrthoDB" id="205255at2759"/>
<dbReference type="RefSeq" id="XP_016261107.1">
    <property type="nucleotide sequence ID" value="XM_016407627.1"/>
</dbReference>
<gene>
    <name evidence="3" type="ORF">PV06_06504</name>
</gene>
<dbReference type="GO" id="GO:1902388">
    <property type="term" value="F:ceramide 1-phosphate transfer activity"/>
    <property type="evidence" value="ECO:0007669"/>
    <property type="project" value="TreeGrafter"/>
</dbReference>
<dbReference type="Pfam" id="PF08718">
    <property type="entry name" value="GLTP"/>
    <property type="match status" value="1"/>
</dbReference>
<organism evidence="3 4">
    <name type="scientific">Exophiala oligosperma</name>
    <dbReference type="NCBI Taxonomy" id="215243"/>
    <lineage>
        <taxon>Eukaryota</taxon>
        <taxon>Fungi</taxon>
        <taxon>Dikarya</taxon>
        <taxon>Ascomycota</taxon>
        <taxon>Pezizomycotina</taxon>
        <taxon>Eurotiomycetes</taxon>
        <taxon>Chaetothyriomycetidae</taxon>
        <taxon>Chaetothyriales</taxon>
        <taxon>Herpotrichiellaceae</taxon>
        <taxon>Exophiala</taxon>
    </lineage>
</organism>
<keyword evidence="4" id="KW-1185">Reference proteome</keyword>
<keyword evidence="1" id="KW-0813">Transport</keyword>
<dbReference type="Proteomes" id="UP000053342">
    <property type="component" value="Unassembled WGS sequence"/>
</dbReference>
<reference evidence="3 4" key="1">
    <citation type="submission" date="2015-01" db="EMBL/GenBank/DDBJ databases">
        <title>The Genome Sequence of Exophiala oligosperma CBS72588.</title>
        <authorList>
            <consortium name="The Broad Institute Genomics Platform"/>
            <person name="Cuomo C."/>
            <person name="de Hoog S."/>
            <person name="Gorbushina A."/>
            <person name="Stielow B."/>
            <person name="Teixiera M."/>
            <person name="Abouelleil A."/>
            <person name="Chapman S.B."/>
            <person name="Priest M."/>
            <person name="Young S.K."/>
            <person name="Wortman J."/>
            <person name="Nusbaum C."/>
            <person name="Birren B."/>
        </authorList>
    </citation>
    <scope>NUCLEOTIDE SEQUENCE [LARGE SCALE GENOMIC DNA]</scope>
    <source>
        <strain evidence="3 4">CBS 72588</strain>
    </source>
</reference>
<evidence type="ECO:0000313" key="4">
    <source>
        <dbReference type="Proteomes" id="UP000053342"/>
    </source>
</evidence>
<dbReference type="STRING" id="215243.A0A0D2ALM3"/>
<dbReference type="HOGENOM" id="CLU_079400_0_0_1"/>
<dbReference type="VEuPathDB" id="FungiDB:PV06_06504"/>
<dbReference type="FunFam" id="1.10.3520.10:FF:000001">
    <property type="entry name" value="Pleckstrin domain-containing family A member 8"/>
    <property type="match status" value="1"/>
</dbReference>
<dbReference type="GO" id="GO:0005829">
    <property type="term" value="C:cytosol"/>
    <property type="evidence" value="ECO:0007669"/>
    <property type="project" value="TreeGrafter"/>
</dbReference>
<dbReference type="GO" id="GO:0016020">
    <property type="term" value="C:membrane"/>
    <property type="evidence" value="ECO:0007669"/>
    <property type="project" value="TreeGrafter"/>
</dbReference>
<dbReference type="InterPro" id="IPR014830">
    <property type="entry name" value="Glycolipid_transfer_prot_dom"/>
</dbReference>
<evidence type="ECO:0000313" key="3">
    <source>
        <dbReference type="EMBL" id="KIW40891.1"/>
    </source>
</evidence>
<evidence type="ECO:0000259" key="2">
    <source>
        <dbReference type="Pfam" id="PF08718"/>
    </source>
</evidence>
<evidence type="ECO:0000256" key="1">
    <source>
        <dbReference type="ARBA" id="ARBA00022448"/>
    </source>
</evidence>